<protein>
    <submittedName>
        <fullName evidence="2">19110_t:CDS:1</fullName>
    </submittedName>
</protein>
<comment type="caution">
    <text evidence="2">The sequence shown here is derived from an EMBL/GenBank/DDBJ whole genome shotgun (WGS) entry which is preliminary data.</text>
</comment>
<proteinExistence type="predicted"/>
<dbReference type="AlphaFoldDB" id="A0A9N8ZEH8"/>
<evidence type="ECO:0000313" key="2">
    <source>
        <dbReference type="EMBL" id="CAG8494223.1"/>
    </source>
</evidence>
<evidence type="ECO:0000256" key="1">
    <source>
        <dbReference type="SAM" id="Coils"/>
    </source>
</evidence>
<accession>A0A9N8ZEH8</accession>
<name>A0A9N8ZEH8_9GLOM</name>
<keyword evidence="3" id="KW-1185">Reference proteome</keyword>
<dbReference type="EMBL" id="CAJVPY010000833">
    <property type="protein sequence ID" value="CAG8494223.1"/>
    <property type="molecule type" value="Genomic_DNA"/>
</dbReference>
<evidence type="ECO:0000313" key="3">
    <source>
        <dbReference type="Proteomes" id="UP000789405"/>
    </source>
</evidence>
<feature type="coiled-coil region" evidence="1">
    <location>
        <begin position="44"/>
        <end position="79"/>
    </location>
</feature>
<dbReference type="OrthoDB" id="9451547at2759"/>
<organism evidence="2 3">
    <name type="scientific">Dentiscutata erythropus</name>
    <dbReference type="NCBI Taxonomy" id="1348616"/>
    <lineage>
        <taxon>Eukaryota</taxon>
        <taxon>Fungi</taxon>
        <taxon>Fungi incertae sedis</taxon>
        <taxon>Mucoromycota</taxon>
        <taxon>Glomeromycotina</taxon>
        <taxon>Glomeromycetes</taxon>
        <taxon>Diversisporales</taxon>
        <taxon>Gigasporaceae</taxon>
        <taxon>Dentiscutata</taxon>
    </lineage>
</organism>
<gene>
    <name evidence="2" type="ORF">DERYTH_LOCUS2568</name>
</gene>
<reference evidence="2" key="1">
    <citation type="submission" date="2021-06" db="EMBL/GenBank/DDBJ databases">
        <authorList>
            <person name="Kallberg Y."/>
            <person name="Tangrot J."/>
            <person name="Rosling A."/>
        </authorList>
    </citation>
    <scope>NUCLEOTIDE SEQUENCE</scope>
    <source>
        <strain evidence="2">MA453B</strain>
    </source>
</reference>
<keyword evidence="1" id="KW-0175">Coiled coil</keyword>
<sequence length="170" mass="20259">MNYNLEDKEKLYSLEKSDLISLLTEFHRLLKEKERDLILASEIGESLLKNNVALKAKYEELLEEKISKDKQELQTSEDKKYKLSSLENLSKELLKQELIEVLEQDLQNFGDNFKKLFIQVEQELKTFKDDKVMEYKQELNKALEQVWKDYAKKLFSQDEQELQTSEDDKV</sequence>
<dbReference type="Proteomes" id="UP000789405">
    <property type="component" value="Unassembled WGS sequence"/>
</dbReference>